<organism evidence="1 2">
    <name type="scientific">Pipistrellus kuhlii</name>
    <name type="common">Kuhl's pipistrelle</name>
    <dbReference type="NCBI Taxonomy" id="59472"/>
    <lineage>
        <taxon>Eukaryota</taxon>
        <taxon>Metazoa</taxon>
        <taxon>Chordata</taxon>
        <taxon>Craniata</taxon>
        <taxon>Vertebrata</taxon>
        <taxon>Euteleostomi</taxon>
        <taxon>Mammalia</taxon>
        <taxon>Eutheria</taxon>
        <taxon>Laurasiatheria</taxon>
        <taxon>Chiroptera</taxon>
        <taxon>Yangochiroptera</taxon>
        <taxon>Vespertilionidae</taxon>
        <taxon>Pipistrellus</taxon>
    </lineage>
</organism>
<sequence>MVNCAAMNIGVHISFLIGVSGFLVYSPRSGITGSNGSSIFNFFRKLHTIFKINSFCTAKENINKTTRKPTTWENIFANISDKGLISKIYRELIQLNKRKIDDPIKKWAKDLNRHFSKEDIQKAERHIKTCSKSLIIREMQIKTTMRYHLTPVRMAIINKQCVLVRMRRKRNPLALLVGR</sequence>
<protein>
    <submittedName>
        <fullName evidence="1">Uncharacterized protein</fullName>
    </submittedName>
</protein>
<reference evidence="1 2" key="1">
    <citation type="journal article" date="2020" name="Nature">
        <title>Six reference-quality genomes reveal evolution of bat adaptations.</title>
        <authorList>
            <person name="Jebb D."/>
            <person name="Huang Z."/>
            <person name="Pippel M."/>
            <person name="Hughes G.M."/>
            <person name="Lavrichenko K."/>
            <person name="Devanna P."/>
            <person name="Winkler S."/>
            <person name="Jermiin L.S."/>
            <person name="Skirmuntt E.C."/>
            <person name="Katzourakis A."/>
            <person name="Burkitt-Gray L."/>
            <person name="Ray D.A."/>
            <person name="Sullivan K.A.M."/>
            <person name="Roscito J.G."/>
            <person name="Kirilenko B.M."/>
            <person name="Davalos L.M."/>
            <person name="Corthals A.P."/>
            <person name="Power M.L."/>
            <person name="Jones G."/>
            <person name="Ransome R.D."/>
            <person name="Dechmann D.K.N."/>
            <person name="Locatelli A.G."/>
            <person name="Puechmaille S.J."/>
            <person name="Fedrigo O."/>
            <person name="Jarvis E.D."/>
            <person name="Hiller M."/>
            <person name="Vernes S.C."/>
            <person name="Myers E.W."/>
            <person name="Teeling E.C."/>
        </authorList>
    </citation>
    <scope>NUCLEOTIDE SEQUENCE [LARGE SCALE GENOMIC DNA]</scope>
    <source>
        <strain evidence="1">MPipKuh1</strain>
        <tissue evidence="1">Flight muscle</tissue>
    </source>
</reference>
<gene>
    <name evidence="1" type="ORF">mPipKuh1_007885</name>
</gene>
<evidence type="ECO:0000313" key="1">
    <source>
        <dbReference type="EMBL" id="KAF6392707.1"/>
    </source>
</evidence>
<keyword evidence="2" id="KW-1185">Reference proteome</keyword>
<comment type="caution">
    <text evidence="1">The sequence shown here is derived from an EMBL/GenBank/DDBJ whole genome shotgun (WGS) entry which is preliminary data.</text>
</comment>
<name>A0A7J8B1Q4_PIPKU</name>
<accession>A0A7J8B1Q4</accession>
<dbReference type="EMBL" id="JACAGB010000001">
    <property type="protein sequence ID" value="KAF6392707.1"/>
    <property type="molecule type" value="Genomic_DNA"/>
</dbReference>
<evidence type="ECO:0000313" key="2">
    <source>
        <dbReference type="Proteomes" id="UP000558488"/>
    </source>
</evidence>
<dbReference type="Proteomes" id="UP000558488">
    <property type="component" value="Unassembled WGS sequence"/>
</dbReference>
<proteinExistence type="predicted"/>
<dbReference type="AlphaFoldDB" id="A0A7J8B1Q4"/>